<keyword evidence="7" id="KW-0067">ATP-binding</keyword>
<keyword evidence="9" id="KW-0812">Transmembrane</keyword>
<protein>
    <recommendedName>
        <fullName evidence="2">histidine kinase</fullName>
        <ecNumber evidence="2">2.7.13.3</ecNumber>
    </recommendedName>
</protein>
<dbReference type="Pfam" id="PF07695">
    <property type="entry name" value="7TMR-DISM_7TM"/>
    <property type="match status" value="1"/>
</dbReference>
<dbReference type="GO" id="GO:0016020">
    <property type="term" value="C:membrane"/>
    <property type="evidence" value="ECO:0007669"/>
    <property type="project" value="InterPro"/>
</dbReference>
<proteinExistence type="predicted"/>
<feature type="transmembrane region" description="Helical" evidence="9">
    <location>
        <begin position="195"/>
        <end position="216"/>
    </location>
</feature>
<dbReference type="PANTHER" id="PTHR24421">
    <property type="entry name" value="NITRATE/NITRITE SENSOR PROTEIN NARX-RELATED"/>
    <property type="match status" value="1"/>
</dbReference>
<name>A0A0C1LCM7_9BACT</name>
<dbReference type="Gene3D" id="1.20.5.1930">
    <property type="match status" value="1"/>
</dbReference>
<evidence type="ECO:0000256" key="6">
    <source>
        <dbReference type="ARBA" id="ARBA00022777"/>
    </source>
</evidence>
<feature type="chain" id="PRO_5002135409" description="histidine kinase" evidence="10">
    <location>
        <begin position="21"/>
        <end position="638"/>
    </location>
</feature>
<evidence type="ECO:0000256" key="1">
    <source>
        <dbReference type="ARBA" id="ARBA00000085"/>
    </source>
</evidence>
<dbReference type="InterPro" id="IPR011712">
    <property type="entry name" value="Sig_transdc_His_kin_sub3_dim/P"/>
</dbReference>
<feature type="signal peptide" evidence="10">
    <location>
        <begin position="1"/>
        <end position="20"/>
    </location>
</feature>
<dbReference type="STRING" id="1349421.OI18_18615"/>
<keyword evidence="8" id="KW-0902">Two-component regulatory system</keyword>
<feature type="transmembrane region" description="Helical" evidence="9">
    <location>
        <begin position="324"/>
        <end position="342"/>
    </location>
</feature>
<evidence type="ECO:0000256" key="7">
    <source>
        <dbReference type="ARBA" id="ARBA00022840"/>
    </source>
</evidence>
<organism evidence="12 13">
    <name type="scientific">Flavihumibacter solisilvae</name>
    <dbReference type="NCBI Taxonomy" id="1349421"/>
    <lineage>
        <taxon>Bacteria</taxon>
        <taxon>Pseudomonadati</taxon>
        <taxon>Bacteroidota</taxon>
        <taxon>Chitinophagia</taxon>
        <taxon>Chitinophagales</taxon>
        <taxon>Chitinophagaceae</taxon>
        <taxon>Flavihumibacter</taxon>
    </lineage>
</organism>
<feature type="transmembrane region" description="Helical" evidence="9">
    <location>
        <begin position="256"/>
        <end position="278"/>
    </location>
</feature>
<keyword evidence="9" id="KW-1133">Transmembrane helix</keyword>
<gene>
    <name evidence="12" type="ORF">OI18_18615</name>
</gene>
<evidence type="ECO:0000256" key="5">
    <source>
        <dbReference type="ARBA" id="ARBA00022741"/>
    </source>
</evidence>
<dbReference type="InterPro" id="IPR011623">
    <property type="entry name" value="7TMR_DISM_rcpt_extracell_dom1"/>
</dbReference>
<dbReference type="SMART" id="SM00387">
    <property type="entry name" value="HATPase_c"/>
    <property type="match status" value="1"/>
</dbReference>
<keyword evidence="13" id="KW-1185">Reference proteome</keyword>
<dbReference type="AlphaFoldDB" id="A0A0C1LCM7"/>
<dbReference type="PROSITE" id="PS50109">
    <property type="entry name" value="HIS_KIN"/>
    <property type="match status" value="1"/>
</dbReference>
<dbReference type="PANTHER" id="PTHR24421:SF10">
    <property type="entry name" value="NITRATE_NITRITE SENSOR PROTEIN NARQ"/>
    <property type="match status" value="1"/>
</dbReference>
<feature type="transmembrane region" description="Helical" evidence="9">
    <location>
        <begin position="223"/>
        <end position="244"/>
    </location>
</feature>
<evidence type="ECO:0000313" key="12">
    <source>
        <dbReference type="EMBL" id="KIC93263.1"/>
    </source>
</evidence>
<keyword evidence="3" id="KW-0597">Phosphoprotein</keyword>
<keyword evidence="4" id="KW-0808">Transferase</keyword>
<evidence type="ECO:0000256" key="9">
    <source>
        <dbReference type="SAM" id="Phobius"/>
    </source>
</evidence>
<dbReference type="InterPro" id="IPR050482">
    <property type="entry name" value="Sensor_HK_TwoCompSys"/>
</dbReference>
<comment type="catalytic activity">
    <reaction evidence="1">
        <text>ATP + protein L-histidine = ADP + protein N-phospho-L-histidine.</text>
        <dbReference type="EC" id="2.7.13.3"/>
    </reaction>
</comment>
<feature type="domain" description="Histidine kinase" evidence="11">
    <location>
        <begin position="452"/>
        <end position="638"/>
    </location>
</feature>
<feature type="transmembrane region" description="Helical" evidence="9">
    <location>
        <begin position="388"/>
        <end position="407"/>
    </location>
</feature>
<reference evidence="12 13" key="1">
    <citation type="submission" date="2014-11" db="EMBL/GenBank/DDBJ databases">
        <title>Genome sequence of Flavihumibacter solisilvae 3-3.</title>
        <authorList>
            <person name="Zhou G."/>
            <person name="Li M."/>
            <person name="Wang G."/>
        </authorList>
    </citation>
    <scope>NUCLEOTIDE SEQUENCE [LARGE SCALE GENOMIC DNA]</scope>
    <source>
        <strain evidence="12 13">3-3</strain>
    </source>
</reference>
<dbReference type="OrthoDB" id="1523646at2"/>
<dbReference type="Proteomes" id="UP000031408">
    <property type="component" value="Unassembled WGS sequence"/>
</dbReference>
<comment type="caution">
    <text evidence="12">The sequence shown here is derived from an EMBL/GenBank/DDBJ whole genome shotgun (WGS) entry which is preliminary data.</text>
</comment>
<dbReference type="Pfam" id="PF02518">
    <property type="entry name" value="HATPase_c"/>
    <property type="match status" value="1"/>
</dbReference>
<dbReference type="EC" id="2.7.13.3" evidence="2"/>
<keyword evidence="9" id="KW-0472">Membrane</keyword>
<evidence type="ECO:0000259" key="11">
    <source>
        <dbReference type="PROSITE" id="PS50109"/>
    </source>
</evidence>
<keyword evidence="5" id="KW-0547">Nucleotide-binding</keyword>
<dbReference type="InterPro" id="IPR036890">
    <property type="entry name" value="HATPase_C_sf"/>
</dbReference>
<keyword evidence="6" id="KW-0418">Kinase</keyword>
<evidence type="ECO:0000256" key="3">
    <source>
        <dbReference type="ARBA" id="ARBA00022553"/>
    </source>
</evidence>
<sequence>MHRQLLIFFFLIIYNLPASAQLQNPGRDTIRVSSFRLFRPISNETGIFIDSTRIVNTEHILRLPGLQSIPLAMNRKLSPRYIGKPCFLQFSILNDTDSSTSLYFLPGFYFNNINLYKWKQGSGKFELVSSSSTGQTVNRNVVRKLDLAPGEFAVYITELDFIKTTVNTITPTLTYEYYLPLLISQFQNERRLSSIITYLICGIMLMMIFYSLAAYYMNRNSAFLYYSAYAGLLGLMFFLKAYMFKRPTGSNFYFESYFDFILQATGTIFYFIFLRRFVNARAEFLRLEKVLYSVQLLTVGGMILFTFFNFFSDEFRWQNLTENFIKYAWSFSTIFFIGYALFNRSQILRYLAIGHTFLFAGGLLSLFLINSSHRFANAVSPLINDSLFWYEMGILFELVFFLVALSFKNRQDISARAREKERLLMEYEKGAMEKQMAILAAKQEERNRISADMHDELGSGVTAIRLMSELAKAKMKDYTLPEIDKISNSANDLITKMNTIIWTMKSSNDSVDNMIAYVRAYAAEFLDNTDIRYRVQYPDNLPSIELTGEKRRNIFLCIKESLNNIVKHARASEVLISFKIGPHLVIQIHDNGTGLQPDTMREFSNGLTNMRKRMENIEGHFSIRTHEGTIVTLSIPLE</sequence>
<dbReference type="EMBL" id="JSVC01000021">
    <property type="protein sequence ID" value="KIC93263.1"/>
    <property type="molecule type" value="Genomic_DNA"/>
</dbReference>
<dbReference type="Pfam" id="PF07730">
    <property type="entry name" value="HisKA_3"/>
    <property type="match status" value="1"/>
</dbReference>
<evidence type="ECO:0000313" key="13">
    <source>
        <dbReference type="Proteomes" id="UP000031408"/>
    </source>
</evidence>
<evidence type="ECO:0000256" key="8">
    <source>
        <dbReference type="ARBA" id="ARBA00023012"/>
    </source>
</evidence>
<feature type="transmembrane region" description="Helical" evidence="9">
    <location>
        <begin position="347"/>
        <end position="368"/>
    </location>
</feature>
<dbReference type="RefSeq" id="WP_039142551.1">
    <property type="nucleotide sequence ID" value="NZ_JSVC01000021.1"/>
</dbReference>
<evidence type="ECO:0000256" key="10">
    <source>
        <dbReference type="SAM" id="SignalP"/>
    </source>
</evidence>
<evidence type="ECO:0000256" key="4">
    <source>
        <dbReference type="ARBA" id="ARBA00022679"/>
    </source>
</evidence>
<dbReference type="CDD" id="cd16917">
    <property type="entry name" value="HATPase_UhpB-NarQ-NarX-like"/>
    <property type="match status" value="1"/>
</dbReference>
<evidence type="ECO:0000256" key="2">
    <source>
        <dbReference type="ARBA" id="ARBA00012438"/>
    </source>
</evidence>
<dbReference type="GO" id="GO:0005524">
    <property type="term" value="F:ATP binding"/>
    <property type="evidence" value="ECO:0007669"/>
    <property type="project" value="UniProtKB-KW"/>
</dbReference>
<dbReference type="GO" id="GO:0046983">
    <property type="term" value="F:protein dimerization activity"/>
    <property type="evidence" value="ECO:0007669"/>
    <property type="project" value="InterPro"/>
</dbReference>
<dbReference type="GO" id="GO:0000155">
    <property type="term" value="F:phosphorelay sensor kinase activity"/>
    <property type="evidence" value="ECO:0007669"/>
    <property type="project" value="InterPro"/>
</dbReference>
<dbReference type="InterPro" id="IPR003594">
    <property type="entry name" value="HATPase_dom"/>
</dbReference>
<keyword evidence="10" id="KW-0732">Signal</keyword>
<accession>A0A0C1LCM7</accession>
<dbReference type="Gene3D" id="3.30.565.10">
    <property type="entry name" value="Histidine kinase-like ATPase, C-terminal domain"/>
    <property type="match status" value="1"/>
</dbReference>
<dbReference type="SUPFAM" id="SSF55874">
    <property type="entry name" value="ATPase domain of HSP90 chaperone/DNA topoisomerase II/histidine kinase"/>
    <property type="match status" value="1"/>
</dbReference>
<feature type="transmembrane region" description="Helical" evidence="9">
    <location>
        <begin position="290"/>
        <end position="312"/>
    </location>
</feature>
<dbReference type="InterPro" id="IPR005467">
    <property type="entry name" value="His_kinase_dom"/>
</dbReference>